<keyword evidence="4" id="KW-1185">Reference proteome</keyword>
<evidence type="ECO:0000256" key="1">
    <source>
        <dbReference type="ARBA" id="ARBA00022679"/>
    </source>
</evidence>
<dbReference type="InterPro" id="IPR001451">
    <property type="entry name" value="Hexapep"/>
</dbReference>
<dbReference type="InterPro" id="IPR051159">
    <property type="entry name" value="Hexapeptide_acetyltransf"/>
</dbReference>
<dbReference type="EMBL" id="CP004121">
    <property type="protein sequence ID" value="AGF58304.1"/>
    <property type="molecule type" value="Genomic_DNA"/>
</dbReference>
<dbReference type="PANTHER" id="PTHR23416">
    <property type="entry name" value="SIALIC ACID SYNTHASE-RELATED"/>
    <property type="match status" value="1"/>
</dbReference>
<dbReference type="Gene3D" id="2.160.10.10">
    <property type="entry name" value="Hexapeptide repeat proteins"/>
    <property type="match status" value="2"/>
</dbReference>
<dbReference type="Pfam" id="PF00132">
    <property type="entry name" value="Hexapep"/>
    <property type="match status" value="1"/>
</dbReference>
<evidence type="ECO:0000313" key="4">
    <source>
        <dbReference type="Proteomes" id="UP000011728"/>
    </source>
</evidence>
<dbReference type="HOGENOM" id="CLU_051638_7_0_9"/>
<dbReference type="PROSITE" id="PS00101">
    <property type="entry name" value="HEXAPEP_TRANSFERASES"/>
    <property type="match status" value="1"/>
</dbReference>
<keyword evidence="2" id="KW-0677">Repeat</keyword>
<dbReference type="Proteomes" id="UP000011728">
    <property type="component" value="Chromosome"/>
</dbReference>
<dbReference type="RefSeq" id="WP_015394615.1">
    <property type="nucleotide sequence ID" value="NC_020291.1"/>
</dbReference>
<reference evidence="3 4" key="1">
    <citation type="submission" date="2013-02" db="EMBL/GenBank/DDBJ databases">
        <title>Genome sequence of Clostridium saccharoperbutylacetonicum N1-4(HMT).</title>
        <authorList>
            <person name="Poehlein A."/>
            <person name="Daniel R."/>
        </authorList>
    </citation>
    <scope>NUCLEOTIDE SEQUENCE [LARGE SCALE GENOMIC DNA]</scope>
    <source>
        <strain evidence="4">N1-4(HMT)</strain>
    </source>
</reference>
<dbReference type="InterPro" id="IPR018357">
    <property type="entry name" value="Hexapep_transf_CS"/>
</dbReference>
<protein>
    <submittedName>
        <fullName evidence="3">Acetyltransferase</fullName>
    </submittedName>
</protein>
<dbReference type="GO" id="GO:0016740">
    <property type="term" value="F:transferase activity"/>
    <property type="evidence" value="ECO:0007669"/>
    <property type="project" value="UniProtKB-KW"/>
</dbReference>
<dbReference type="InterPro" id="IPR011004">
    <property type="entry name" value="Trimer_LpxA-like_sf"/>
</dbReference>
<accession>M1MK74</accession>
<sequence>MIKNQIKKLYTKLIKKQFKKCGRNIIIEYPAFIAGGDKISIGNNVILHRNARIETLDAFQNQRFKPHLVIGNDVRINPYCHIGCVNKIIIGNDVLIASNVLIIDHFHGTSEYKQLKIPPRSRKLYCKGPIIIKDNVWIGENVSILPGVTIGKNAIIGANSVVTKDVPENSIVGGNPARVIKILKES</sequence>
<dbReference type="SUPFAM" id="SSF51161">
    <property type="entry name" value="Trimeric LpxA-like enzymes"/>
    <property type="match status" value="1"/>
</dbReference>
<dbReference type="KEGG" id="csr:Cspa_c45510"/>
<name>M1MK74_9CLOT</name>
<organism evidence="3 4">
    <name type="scientific">Clostridium saccharoperbutylacetonicum N1-4(HMT)</name>
    <dbReference type="NCBI Taxonomy" id="931276"/>
    <lineage>
        <taxon>Bacteria</taxon>
        <taxon>Bacillati</taxon>
        <taxon>Bacillota</taxon>
        <taxon>Clostridia</taxon>
        <taxon>Eubacteriales</taxon>
        <taxon>Clostridiaceae</taxon>
        <taxon>Clostridium</taxon>
    </lineage>
</organism>
<dbReference type="PATRIC" id="fig|931276.5.peg.4587"/>
<dbReference type="AlphaFoldDB" id="M1MK74"/>
<dbReference type="eggNOG" id="COG0110">
    <property type="taxonomic scope" value="Bacteria"/>
</dbReference>
<evidence type="ECO:0000256" key="2">
    <source>
        <dbReference type="ARBA" id="ARBA00022737"/>
    </source>
</evidence>
<proteinExistence type="predicted"/>
<gene>
    <name evidence="3" type="ORF">Cspa_c45510</name>
</gene>
<dbReference type="PANTHER" id="PTHR23416:SF78">
    <property type="entry name" value="LIPOPOLYSACCHARIDE BIOSYNTHESIS O-ACETYL TRANSFERASE WBBJ-RELATED"/>
    <property type="match status" value="1"/>
</dbReference>
<keyword evidence="1 3" id="KW-0808">Transferase</keyword>
<dbReference type="CDD" id="cd04647">
    <property type="entry name" value="LbH_MAT_like"/>
    <property type="match status" value="1"/>
</dbReference>
<dbReference type="OrthoDB" id="9801697at2"/>
<evidence type="ECO:0000313" key="3">
    <source>
        <dbReference type="EMBL" id="AGF58304.1"/>
    </source>
</evidence>